<dbReference type="EMBL" id="CM056818">
    <property type="protein sequence ID" value="KAJ8623028.1"/>
    <property type="molecule type" value="Genomic_DNA"/>
</dbReference>
<evidence type="ECO:0000313" key="1">
    <source>
        <dbReference type="EMBL" id="KAJ8623028.1"/>
    </source>
</evidence>
<proteinExistence type="predicted"/>
<evidence type="ECO:0000313" key="2">
    <source>
        <dbReference type="Proteomes" id="UP001234297"/>
    </source>
</evidence>
<sequence>MGCSHMGNMISSALKRLRGKGKIKRSHRAHNPGSEDKLARSVSQSNHNPIYITHPPAEIISTWDPPQKPPDTPAPQPIHPIPDTTHTMTKQVVQVHYVDSNDKSAPDHFGPKDPSYSRHESGFARYSYNDSSVTGREYEESSNSSNNKAEYLCGEYQYYPTPAREGIYNLGTDGNHLTSIFSDENPNACTIA</sequence>
<dbReference type="Proteomes" id="UP001234297">
    <property type="component" value="Chromosome 10"/>
</dbReference>
<comment type="caution">
    <text evidence="1">The sequence shown here is derived from an EMBL/GenBank/DDBJ whole genome shotgun (WGS) entry which is preliminary data.</text>
</comment>
<keyword evidence="2" id="KW-1185">Reference proteome</keyword>
<reference evidence="1 2" key="1">
    <citation type="journal article" date="2022" name="Hortic Res">
        <title>A haplotype resolved chromosomal level avocado genome allows analysis of novel avocado genes.</title>
        <authorList>
            <person name="Nath O."/>
            <person name="Fletcher S.J."/>
            <person name="Hayward A."/>
            <person name="Shaw L.M."/>
            <person name="Masouleh A.K."/>
            <person name="Furtado A."/>
            <person name="Henry R.J."/>
            <person name="Mitter N."/>
        </authorList>
    </citation>
    <scope>NUCLEOTIDE SEQUENCE [LARGE SCALE GENOMIC DNA]</scope>
    <source>
        <strain evidence="2">cv. Hass</strain>
    </source>
</reference>
<gene>
    <name evidence="1" type="ORF">MRB53_031557</name>
</gene>
<organism evidence="1 2">
    <name type="scientific">Persea americana</name>
    <name type="common">Avocado</name>
    <dbReference type="NCBI Taxonomy" id="3435"/>
    <lineage>
        <taxon>Eukaryota</taxon>
        <taxon>Viridiplantae</taxon>
        <taxon>Streptophyta</taxon>
        <taxon>Embryophyta</taxon>
        <taxon>Tracheophyta</taxon>
        <taxon>Spermatophyta</taxon>
        <taxon>Magnoliopsida</taxon>
        <taxon>Magnoliidae</taxon>
        <taxon>Laurales</taxon>
        <taxon>Lauraceae</taxon>
        <taxon>Persea</taxon>
    </lineage>
</organism>
<accession>A0ACC2KPN5</accession>
<protein>
    <submittedName>
        <fullName evidence="1">Uncharacterized protein</fullName>
    </submittedName>
</protein>
<name>A0ACC2KPN5_PERAE</name>